<evidence type="ECO:0000256" key="1">
    <source>
        <dbReference type="ARBA" id="ARBA00010688"/>
    </source>
</evidence>
<organism evidence="5 6">
    <name type="scientific">Paenibacillus montanisoli</name>
    <dbReference type="NCBI Taxonomy" id="2081970"/>
    <lineage>
        <taxon>Bacteria</taxon>
        <taxon>Bacillati</taxon>
        <taxon>Bacillota</taxon>
        <taxon>Bacilli</taxon>
        <taxon>Bacillales</taxon>
        <taxon>Paenibacillaceae</taxon>
        <taxon>Paenibacillus</taxon>
    </lineage>
</organism>
<accession>A0A328U0N8</accession>
<evidence type="ECO:0000256" key="3">
    <source>
        <dbReference type="ARBA" id="ARBA00022777"/>
    </source>
</evidence>
<dbReference type="AlphaFoldDB" id="A0A328U0N8"/>
<sequence>MSLAARAETEVVVAGHICLDVIPAMQARKDGMGAILVPGTLVDIGAAVISTGGAVSNTGLALHRLGVATKLMGKIGDDLFGGAILDVLRGYGQELADGMIVAEGEHTSYTLVISPPNIDRIFLHCTGANDTFAADDLKVEALEGARLFHFGYPPLMRQMYAGGGTELAGLLTRVKEAGLTVSLDLAKPDPESPAGQADWRSIFVKALPYVDVFLPSFEEILYMLRREEYDRLAAVHGTNELLPFAEGPLLRELSQELLALGVGIVVLKLGEHGLYLRTTDDRAKLAAMGPGAPASVEAWLNRELLVPCFEVDVAGTTGAGDCAIAGFLAGLLKGLRPEDALNGAVAVGACNVEHADATSGVPAWQAVQQRMATGWRRRQVRLPLPGWTGGDESVRGVAGIWYGPEEKIE</sequence>
<dbReference type="RefSeq" id="WP_112883275.1">
    <property type="nucleotide sequence ID" value="NZ_QLUW01000003.1"/>
</dbReference>
<dbReference type="SUPFAM" id="SSF53613">
    <property type="entry name" value="Ribokinase-like"/>
    <property type="match status" value="1"/>
</dbReference>
<dbReference type="PANTHER" id="PTHR43085:SF57">
    <property type="entry name" value="CARBOHYDRATE KINASE PFKB DOMAIN-CONTAINING PROTEIN"/>
    <property type="match status" value="1"/>
</dbReference>
<protein>
    <submittedName>
        <fullName evidence="5">Carbohydrate kinase family protein</fullName>
    </submittedName>
</protein>
<comment type="caution">
    <text evidence="5">The sequence shown here is derived from an EMBL/GenBank/DDBJ whole genome shotgun (WGS) entry which is preliminary data.</text>
</comment>
<name>A0A328U0N8_9BACL</name>
<dbReference type="EMBL" id="QLUW01000003">
    <property type="protein sequence ID" value="RAP75011.1"/>
    <property type="molecule type" value="Genomic_DNA"/>
</dbReference>
<evidence type="ECO:0000256" key="2">
    <source>
        <dbReference type="ARBA" id="ARBA00022679"/>
    </source>
</evidence>
<dbReference type="InterPro" id="IPR050306">
    <property type="entry name" value="PfkB_Carbo_kinase"/>
</dbReference>
<keyword evidence="2" id="KW-0808">Transferase</keyword>
<dbReference type="GO" id="GO:0016301">
    <property type="term" value="F:kinase activity"/>
    <property type="evidence" value="ECO:0007669"/>
    <property type="project" value="UniProtKB-KW"/>
</dbReference>
<dbReference type="Proteomes" id="UP000249260">
    <property type="component" value="Unassembled WGS sequence"/>
</dbReference>
<evidence type="ECO:0000313" key="5">
    <source>
        <dbReference type="EMBL" id="RAP75011.1"/>
    </source>
</evidence>
<feature type="domain" description="Carbohydrate kinase PfkB" evidence="4">
    <location>
        <begin position="9"/>
        <end position="363"/>
    </location>
</feature>
<gene>
    <name evidence="5" type="ORF">DL346_16585</name>
</gene>
<proteinExistence type="inferred from homology"/>
<dbReference type="OrthoDB" id="9813569at2"/>
<dbReference type="InterPro" id="IPR011611">
    <property type="entry name" value="PfkB_dom"/>
</dbReference>
<comment type="similarity">
    <text evidence="1">Belongs to the carbohydrate kinase PfkB family.</text>
</comment>
<reference evidence="5 6" key="1">
    <citation type="submission" date="2018-06" db="EMBL/GenBank/DDBJ databases">
        <title>Paenibacillus montanisoli sp. nov., isolated from mountain area soil.</title>
        <authorList>
            <person name="Wu M."/>
        </authorList>
    </citation>
    <scope>NUCLEOTIDE SEQUENCE [LARGE SCALE GENOMIC DNA]</scope>
    <source>
        <strain evidence="5 6">RA17</strain>
    </source>
</reference>
<evidence type="ECO:0000259" key="4">
    <source>
        <dbReference type="Pfam" id="PF00294"/>
    </source>
</evidence>
<dbReference type="InterPro" id="IPR029056">
    <property type="entry name" value="Ribokinase-like"/>
</dbReference>
<keyword evidence="3 5" id="KW-0418">Kinase</keyword>
<evidence type="ECO:0000313" key="6">
    <source>
        <dbReference type="Proteomes" id="UP000249260"/>
    </source>
</evidence>
<dbReference type="PANTHER" id="PTHR43085">
    <property type="entry name" value="HEXOKINASE FAMILY MEMBER"/>
    <property type="match status" value="1"/>
</dbReference>
<dbReference type="Pfam" id="PF00294">
    <property type="entry name" value="PfkB"/>
    <property type="match status" value="1"/>
</dbReference>
<keyword evidence="6" id="KW-1185">Reference proteome</keyword>
<dbReference type="Gene3D" id="3.40.1190.20">
    <property type="match status" value="1"/>
</dbReference>